<reference evidence="6 7" key="1">
    <citation type="journal article" date="2018" name="Sci. Rep.">
        <title>Comparative analysis of the Pocillopora damicornis genome highlights role of immune system in coral evolution.</title>
        <authorList>
            <person name="Cunning R."/>
            <person name="Bay R.A."/>
            <person name="Gillette P."/>
            <person name="Baker A.C."/>
            <person name="Traylor-Knowles N."/>
        </authorList>
    </citation>
    <scope>NUCLEOTIDE SEQUENCE [LARGE SCALE GENOMIC DNA]</scope>
    <source>
        <strain evidence="6">RSMAS</strain>
        <tissue evidence="6">Whole animal</tissue>
    </source>
</reference>
<keyword evidence="3" id="KW-0812">Transmembrane</keyword>
<keyword evidence="3" id="KW-0472">Membrane</keyword>
<dbReference type="Proteomes" id="UP000275408">
    <property type="component" value="Unassembled WGS sequence"/>
</dbReference>
<accession>A0A3M6V5B9</accession>
<evidence type="ECO:0000313" key="7">
    <source>
        <dbReference type="Proteomes" id="UP000275408"/>
    </source>
</evidence>
<protein>
    <recommendedName>
        <fullName evidence="5">UPAR/Ly6 domain-containing protein</fullName>
    </recommendedName>
</protein>
<dbReference type="AlphaFoldDB" id="A0A3M6V5B9"/>
<dbReference type="Gene3D" id="2.10.60.10">
    <property type="entry name" value="CD59"/>
    <property type="match status" value="1"/>
</dbReference>
<dbReference type="CDD" id="cd00117">
    <property type="entry name" value="TFP"/>
    <property type="match status" value="1"/>
</dbReference>
<dbReference type="InterPro" id="IPR045860">
    <property type="entry name" value="Snake_toxin-like_sf"/>
</dbReference>
<name>A0A3M6V5B9_POCDA</name>
<keyword evidence="1 4" id="KW-0732">Signal</keyword>
<evidence type="ECO:0000256" key="3">
    <source>
        <dbReference type="SAM" id="Phobius"/>
    </source>
</evidence>
<keyword evidence="2" id="KW-1015">Disulfide bond</keyword>
<feature type="domain" description="UPAR/Ly6" evidence="5">
    <location>
        <begin position="27"/>
        <end position="113"/>
    </location>
</feature>
<gene>
    <name evidence="6" type="ORF">pdam_00010560</name>
</gene>
<keyword evidence="3" id="KW-1133">Transmembrane helix</keyword>
<dbReference type="InterPro" id="IPR016054">
    <property type="entry name" value="LY6_UPA_recep-like"/>
</dbReference>
<dbReference type="PANTHER" id="PTHR10036">
    <property type="entry name" value="CD59 GLYCOPROTEIN"/>
    <property type="match status" value="1"/>
</dbReference>
<organism evidence="6 7">
    <name type="scientific">Pocillopora damicornis</name>
    <name type="common">Cauliflower coral</name>
    <name type="synonym">Millepora damicornis</name>
    <dbReference type="NCBI Taxonomy" id="46731"/>
    <lineage>
        <taxon>Eukaryota</taxon>
        <taxon>Metazoa</taxon>
        <taxon>Cnidaria</taxon>
        <taxon>Anthozoa</taxon>
        <taxon>Hexacorallia</taxon>
        <taxon>Scleractinia</taxon>
        <taxon>Astrocoeniina</taxon>
        <taxon>Pocilloporidae</taxon>
        <taxon>Pocillopora</taxon>
    </lineage>
</organism>
<dbReference type="Pfam" id="PF00021">
    <property type="entry name" value="UPAR_LY6"/>
    <property type="match status" value="1"/>
</dbReference>
<feature type="chain" id="PRO_5018238762" description="UPAR/Ly6 domain-containing protein" evidence="4">
    <location>
        <begin position="28"/>
        <end position="138"/>
    </location>
</feature>
<evidence type="ECO:0000256" key="4">
    <source>
        <dbReference type="SAM" id="SignalP"/>
    </source>
</evidence>
<dbReference type="EMBL" id="RCHS01000078">
    <property type="protein sequence ID" value="RMX61122.1"/>
    <property type="molecule type" value="Genomic_DNA"/>
</dbReference>
<sequence length="138" mass="15288">MCSAATRIMGALSISITLLLCISTVRALKCYQCDSEESWADCDEKEITCSLWQSRCAKFFYKDETDFSYAKGCLTEKECQDGPSKFERCRKAEERGLKVTCDLLCCSDDRCNGANDVSKVSGIIFMVCALLGLLAVLV</sequence>
<proteinExistence type="predicted"/>
<dbReference type="SUPFAM" id="SSF57302">
    <property type="entry name" value="Snake toxin-like"/>
    <property type="match status" value="1"/>
</dbReference>
<dbReference type="PANTHER" id="PTHR10036:SF3">
    <property type="entry name" value="PROTEIN SLEEPLESS-RELATED"/>
    <property type="match status" value="1"/>
</dbReference>
<evidence type="ECO:0000313" key="6">
    <source>
        <dbReference type="EMBL" id="RMX61122.1"/>
    </source>
</evidence>
<evidence type="ECO:0000256" key="1">
    <source>
        <dbReference type="ARBA" id="ARBA00022729"/>
    </source>
</evidence>
<comment type="caution">
    <text evidence="6">The sequence shown here is derived from an EMBL/GenBank/DDBJ whole genome shotgun (WGS) entry which is preliminary data.</text>
</comment>
<evidence type="ECO:0000256" key="2">
    <source>
        <dbReference type="ARBA" id="ARBA00023157"/>
    </source>
</evidence>
<feature type="signal peptide" evidence="4">
    <location>
        <begin position="1"/>
        <end position="27"/>
    </location>
</feature>
<feature type="transmembrane region" description="Helical" evidence="3">
    <location>
        <begin position="120"/>
        <end position="137"/>
    </location>
</feature>
<keyword evidence="7" id="KW-1185">Reference proteome</keyword>
<evidence type="ECO:0000259" key="5">
    <source>
        <dbReference type="Pfam" id="PF00021"/>
    </source>
</evidence>